<feature type="region of interest" description="Disordered" evidence="1">
    <location>
        <begin position="52"/>
        <end position="109"/>
    </location>
</feature>
<feature type="compositionally biased region" description="Basic and acidic residues" evidence="1">
    <location>
        <begin position="745"/>
        <end position="761"/>
    </location>
</feature>
<dbReference type="InterPro" id="IPR041078">
    <property type="entry name" value="Plavaka"/>
</dbReference>
<protein>
    <submittedName>
        <fullName evidence="2">Uncharacterized protein</fullName>
    </submittedName>
</protein>
<feature type="compositionally biased region" description="Polar residues" evidence="1">
    <location>
        <begin position="12"/>
        <end position="27"/>
    </location>
</feature>
<organism evidence="2 3">
    <name type="scientific">Mycena pura</name>
    <dbReference type="NCBI Taxonomy" id="153505"/>
    <lineage>
        <taxon>Eukaryota</taxon>
        <taxon>Fungi</taxon>
        <taxon>Dikarya</taxon>
        <taxon>Basidiomycota</taxon>
        <taxon>Agaricomycotina</taxon>
        <taxon>Agaricomycetes</taxon>
        <taxon>Agaricomycetidae</taxon>
        <taxon>Agaricales</taxon>
        <taxon>Marasmiineae</taxon>
        <taxon>Mycenaceae</taxon>
        <taxon>Mycena</taxon>
    </lineage>
</organism>
<comment type="caution">
    <text evidence="2">The sequence shown here is derived from an EMBL/GenBank/DDBJ whole genome shotgun (WGS) entry which is preliminary data.</text>
</comment>
<feature type="compositionally biased region" description="Polar residues" evidence="1">
    <location>
        <begin position="61"/>
        <end position="71"/>
    </location>
</feature>
<feature type="region of interest" description="Disordered" evidence="1">
    <location>
        <begin position="745"/>
        <end position="782"/>
    </location>
</feature>
<feature type="region of interest" description="Disordered" evidence="1">
    <location>
        <begin position="133"/>
        <end position="164"/>
    </location>
</feature>
<evidence type="ECO:0000313" key="3">
    <source>
        <dbReference type="Proteomes" id="UP001219525"/>
    </source>
</evidence>
<feature type="region of interest" description="Disordered" evidence="1">
    <location>
        <begin position="1"/>
        <end position="27"/>
    </location>
</feature>
<sequence>MPRAPRNPAKARSTTARNSQIRESSTRYCQYCDRDRDPRGFDRHFDYCKAKHARDTRAQRIATSGIQSSLPSRALQRRGEEVHATPIPDSHDDVDMSPPNDPGNNSDVDAAEANARPIVQPDPAPAPEAYIIVEPHPKDRHSQRSVSSLSDMTTSATRTASGGPAHLDNLLDAARPWAPWPTIHDFEYAETAVQGLLRPVIIDKQLKGIAGTWTSHRSEMKMKNYKEYQRALIAARVPGVNFRSHTISPELWGEIKQYTFYYRDPWEWILSLVIDPALARISTWKSQHKFFVEDGRSERYVDEPWTADNWYAVDDQLPDSTKLPHCWLPLHIWLDKGMVTSHVKMFPIVLRALWLPSEVRNAAGNGGGVIIGFMVQVEDPGNPKGRTDRKQYEFAQFKREVYQDVLDIIFQSLFRRSWTGETVPCGDRTDRVLYPGILIESMDMEEAWNFTCTRSGQANFPCPSCLVPQDMLDTLIRTFEQRSTETMRRIVKRARVADTIGERDQLLKDHGLHDITHFLWNFRFSDPYRAVTYDLLHFDEAGKWGGHLWELVLKVMGDRRVATEMTQIMSKFPRWRGLKHINDLATKDFTDGQTHLDILKCIVFVVVQLLPAKSALVHCIRALLQYRMMLGLKVLTESRIAWIKQLIQRYEQYCKDVAREHDKNFCFPKQHWTSHAIRDIWGKGALRNATTRLGEGMHQDVAQHFGLTNMRNADKQVAQRDEDQESIACTRMIIDDFFARLSDAAPDKDSEEKANKDEARQFTHGAGGRKIPKSKLQPGSTDDHWILGSAGNYGDSRTFENTYALNDHVFRGLDGRLRTFLRAHFPAEALGGGDPIVIQVFQCLYITYASKDDWTPGEDILRSNPNWYNQGPRHDWVIYNTDTPGLSCARLRSLIRCKLRSGRVVNLAIVNAARASSWRPRTVWNGCEVFEESKSDDFSFLLMDWIIRGALLAPVRPVPNTAAGPRLHFFVDVVDGDMYLRALNSKQHVCL</sequence>
<dbReference type="Pfam" id="PF18759">
    <property type="entry name" value="Plavaka"/>
    <property type="match status" value="1"/>
</dbReference>
<gene>
    <name evidence="2" type="ORF">GGX14DRAFT_661239</name>
</gene>
<feature type="compositionally biased region" description="Polar residues" evidence="1">
    <location>
        <begin position="144"/>
        <end position="160"/>
    </location>
</feature>
<reference evidence="2" key="1">
    <citation type="submission" date="2023-03" db="EMBL/GenBank/DDBJ databases">
        <title>Massive genome expansion in bonnet fungi (Mycena s.s.) driven by repeated elements and novel gene families across ecological guilds.</title>
        <authorList>
            <consortium name="Lawrence Berkeley National Laboratory"/>
            <person name="Harder C.B."/>
            <person name="Miyauchi S."/>
            <person name="Viragh M."/>
            <person name="Kuo A."/>
            <person name="Thoen E."/>
            <person name="Andreopoulos B."/>
            <person name="Lu D."/>
            <person name="Skrede I."/>
            <person name="Drula E."/>
            <person name="Henrissat B."/>
            <person name="Morin E."/>
            <person name="Kohler A."/>
            <person name="Barry K."/>
            <person name="LaButti K."/>
            <person name="Morin E."/>
            <person name="Salamov A."/>
            <person name="Lipzen A."/>
            <person name="Mereny Z."/>
            <person name="Hegedus B."/>
            <person name="Baldrian P."/>
            <person name="Stursova M."/>
            <person name="Weitz H."/>
            <person name="Taylor A."/>
            <person name="Grigoriev I.V."/>
            <person name="Nagy L.G."/>
            <person name="Martin F."/>
            <person name="Kauserud H."/>
        </authorList>
    </citation>
    <scope>NUCLEOTIDE SEQUENCE</scope>
    <source>
        <strain evidence="2">9144</strain>
    </source>
</reference>
<accession>A0AAD6V1A9</accession>
<name>A0AAD6V1A9_9AGAR</name>
<keyword evidence="3" id="KW-1185">Reference proteome</keyword>
<dbReference type="AlphaFoldDB" id="A0AAD6V1A9"/>
<feature type="compositionally biased region" description="Basic and acidic residues" evidence="1">
    <location>
        <begin position="77"/>
        <end position="94"/>
    </location>
</feature>
<dbReference type="Proteomes" id="UP001219525">
    <property type="component" value="Unassembled WGS sequence"/>
</dbReference>
<evidence type="ECO:0000313" key="2">
    <source>
        <dbReference type="EMBL" id="KAJ7199827.1"/>
    </source>
</evidence>
<dbReference type="EMBL" id="JARJCW010000066">
    <property type="protein sequence ID" value="KAJ7199827.1"/>
    <property type="molecule type" value="Genomic_DNA"/>
</dbReference>
<evidence type="ECO:0000256" key="1">
    <source>
        <dbReference type="SAM" id="MobiDB-lite"/>
    </source>
</evidence>
<proteinExistence type="predicted"/>